<sequence>MRERRKLNGIPSGSGCSQTRKLVYYDAVEFLSPHVTPRQSSSNVPTPPDEENCHATEDSPENSTVAEPASAAQKVASIVEKGESSNTVEISLPTPMKPSVTKKCKRNRADELKQLREQACPTNKTDPDRQFLLSLLPMMKQLSPPDNINIKIEIFQVFRRKLYQPTHSVQHAYYSVYNQSSNDSANYSEYIKF</sequence>
<comment type="subcellular location">
    <subcellularLocation>
        <location evidence="1">Nucleus</location>
    </subcellularLocation>
</comment>
<reference evidence="4" key="1">
    <citation type="submission" date="2023-11" db="EMBL/GenBank/DDBJ databases">
        <title>Genome assemblies of two species of porcelain crab, Petrolisthes cinctipes and Petrolisthes manimaculis (Anomura: Porcellanidae).</title>
        <authorList>
            <person name="Angst P."/>
        </authorList>
    </citation>
    <scope>NUCLEOTIDE SEQUENCE</scope>
    <source>
        <strain evidence="4">PB745_02</strain>
        <tissue evidence="4">Gill</tissue>
    </source>
</reference>
<evidence type="ECO:0000259" key="3">
    <source>
        <dbReference type="PROSITE" id="PS51031"/>
    </source>
</evidence>
<proteinExistence type="predicted"/>
<feature type="region of interest" description="Disordered" evidence="2">
    <location>
        <begin position="34"/>
        <end position="102"/>
    </location>
</feature>
<accession>A0AAE1QBN0</accession>
<dbReference type="GO" id="GO:0003677">
    <property type="term" value="F:DNA binding"/>
    <property type="evidence" value="ECO:0007669"/>
    <property type="project" value="InterPro"/>
</dbReference>
<dbReference type="Proteomes" id="UP001292094">
    <property type="component" value="Unassembled WGS sequence"/>
</dbReference>
<dbReference type="PROSITE" id="PS51031">
    <property type="entry name" value="BESS"/>
    <property type="match status" value="1"/>
</dbReference>
<evidence type="ECO:0000313" key="4">
    <source>
        <dbReference type="EMBL" id="KAK4322798.1"/>
    </source>
</evidence>
<name>A0AAE1QBN0_9EUCA</name>
<keyword evidence="5" id="KW-1185">Reference proteome</keyword>
<organism evidence="4 5">
    <name type="scientific">Petrolisthes manimaculis</name>
    <dbReference type="NCBI Taxonomy" id="1843537"/>
    <lineage>
        <taxon>Eukaryota</taxon>
        <taxon>Metazoa</taxon>
        <taxon>Ecdysozoa</taxon>
        <taxon>Arthropoda</taxon>
        <taxon>Crustacea</taxon>
        <taxon>Multicrustacea</taxon>
        <taxon>Malacostraca</taxon>
        <taxon>Eumalacostraca</taxon>
        <taxon>Eucarida</taxon>
        <taxon>Decapoda</taxon>
        <taxon>Pleocyemata</taxon>
        <taxon>Anomura</taxon>
        <taxon>Galatheoidea</taxon>
        <taxon>Porcellanidae</taxon>
        <taxon>Petrolisthes</taxon>
    </lineage>
</organism>
<keyword evidence="1" id="KW-0539">Nucleus</keyword>
<evidence type="ECO:0000256" key="2">
    <source>
        <dbReference type="SAM" id="MobiDB-lite"/>
    </source>
</evidence>
<dbReference type="Pfam" id="PF02944">
    <property type="entry name" value="BESS"/>
    <property type="match status" value="1"/>
</dbReference>
<evidence type="ECO:0000313" key="5">
    <source>
        <dbReference type="Proteomes" id="UP001292094"/>
    </source>
</evidence>
<protein>
    <recommendedName>
        <fullName evidence="3">BESS domain-containing protein</fullName>
    </recommendedName>
</protein>
<dbReference type="EMBL" id="JAWZYT010000500">
    <property type="protein sequence ID" value="KAK4322798.1"/>
    <property type="molecule type" value="Genomic_DNA"/>
</dbReference>
<dbReference type="GO" id="GO:0005634">
    <property type="term" value="C:nucleus"/>
    <property type="evidence" value="ECO:0007669"/>
    <property type="project" value="UniProtKB-SubCell"/>
</dbReference>
<evidence type="ECO:0000256" key="1">
    <source>
        <dbReference type="PROSITE-ProRule" id="PRU00371"/>
    </source>
</evidence>
<feature type="domain" description="BESS" evidence="3">
    <location>
        <begin position="125"/>
        <end position="164"/>
    </location>
</feature>
<gene>
    <name evidence="4" type="ORF">Pmani_006465</name>
</gene>
<dbReference type="AlphaFoldDB" id="A0AAE1QBN0"/>
<comment type="caution">
    <text evidence="4">The sequence shown here is derived from an EMBL/GenBank/DDBJ whole genome shotgun (WGS) entry which is preliminary data.</text>
</comment>
<dbReference type="InterPro" id="IPR004210">
    <property type="entry name" value="BESS_motif"/>
</dbReference>